<feature type="domain" description="T6SS Phospholipase effector Tle1-like catalytic" evidence="2">
    <location>
        <begin position="210"/>
        <end position="313"/>
    </location>
</feature>
<dbReference type="Proteomes" id="UP000013117">
    <property type="component" value="Unassembled WGS sequence"/>
</dbReference>
<comment type="caution">
    <text evidence="3">The sequence shown here is derived from an EMBL/GenBank/DDBJ whole genome shotgun (WGS) entry which is preliminary data.</text>
</comment>
<dbReference type="OrthoDB" id="4378831at2"/>
<dbReference type="PANTHER" id="PTHR33840">
    <property type="match status" value="1"/>
</dbReference>
<dbReference type="EMBL" id="APPN01000063">
    <property type="protein sequence ID" value="ENV33900.1"/>
    <property type="molecule type" value="Genomic_DNA"/>
</dbReference>
<dbReference type="HOGENOM" id="CLU_421296_0_0_6"/>
<dbReference type="Pfam" id="PF09994">
    <property type="entry name" value="T6SS_Tle1-like_cat"/>
    <property type="match status" value="1"/>
</dbReference>
<dbReference type="PANTHER" id="PTHR33840:SF1">
    <property type="entry name" value="TLE1 PHOSPHOLIPASE DOMAIN-CONTAINING PROTEIN"/>
    <property type="match status" value="1"/>
</dbReference>
<evidence type="ECO:0000313" key="3">
    <source>
        <dbReference type="EMBL" id="ENV33900.1"/>
    </source>
</evidence>
<evidence type="ECO:0000259" key="2">
    <source>
        <dbReference type="Pfam" id="PF09994"/>
    </source>
</evidence>
<dbReference type="AlphaFoldDB" id="N8ZQW2"/>
<organism evidence="3 4">
    <name type="scientific">Acinetobacter gerneri DSM 14967 = CIP 107464 = MTCC 9824</name>
    <dbReference type="NCBI Taxonomy" id="1120926"/>
    <lineage>
        <taxon>Bacteria</taxon>
        <taxon>Pseudomonadati</taxon>
        <taxon>Pseudomonadota</taxon>
        <taxon>Gammaproteobacteria</taxon>
        <taxon>Moraxellales</taxon>
        <taxon>Moraxellaceae</taxon>
        <taxon>Acinetobacter</taxon>
    </lineage>
</organism>
<accession>N8ZQW2</accession>
<evidence type="ECO:0000313" key="4">
    <source>
        <dbReference type="Proteomes" id="UP000013117"/>
    </source>
</evidence>
<protein>
    <recommendedName>
        <fullName evidence="2">T6SS Phospholipase effector Tle1-like catalytic domain-containing protein</fullName>
    </recommendedName>
</protein>
<proteinExistence type="predicted"/>
<dbReference type="STRING" id="202952.GCA_000747725_01943"/>
<keyword evidence="4" id="KW-1185">Reference proteome</keyword>
<evidence type="ECO:0000256" key="1">
    <source>
        <dbReference type="SAM" id="MobiDB-lite"/>
    </source>
</evidence>
<dbReference type="InterPro" id="IPR018712">
    <property type="entry name" value="Tle1-like_cat"/>
</dbReference>
<feature type="region of interest" description="Disordered" evidence="1">
    <location>
        <begin position="1"/>
        <end position="24"/>
    </location>
</feature>
<dbReference type="PATRIC" id="fig|1120926.3.peg.1833"/>
<reference evidence="3 4" key="1">
    <citation type="submission" date="2013-02" db="EMBL/GenBank/DDBJ databases">
        <title>The Genome Sequence of Acinetobacter gerneri CIP 107464.</title>
        <authorList>
            <consortium name="The Broad Institute Genome Sequencing Platform"/>
            <consortium name="The Broad Institute Genome Sequencing Center for Infectious Disease"/>
            <person name="Cerqueira G."/>
            <person name="Feldgarden M."/>
            <person name="Courvalin P."/>
            <person name="Perichon B."/>
            <person name="Grillot-Courvalin C."/>
            <person name="Clermont D."/>
            <person name="Rocha E."/>
            <person name="Yoon E.-J."/>
            <person name="Nemec A."/>
            <person name="Walker B."/>
            <person name="Young S.K."/>
            <person name="Zeng Q."/>
            <person name="Gargeya S."/>
            <person name="Fitzgerald M."/>
            <person name="Haas B."/>
            <person name="Abouelleil A."/>
            <person name="Alvarado L."/>
            <person name="Arachchi H.M."/>
            <person name="Berlin A.M."/>
            <person name="Chapman S.B."/>
            <person name="Dewar J."/>
            <person name="Goldberg J."/>
            <person name="Griggs A."/>
            <person name="Gujja S."/>
            <person name="Hansen M."/>
            <person name="Howarth C."/>
            <person name="Imamovic A."/>
            <person name="Larimer J."/>
            <person name="McCowan C."/>
            <person name="Murphy C."/>
            <person name="Neiman D."/>
            <person name="Pearson M."/>
            <person name="Priest M."/>
            <person name="Roberts A."/>
            <person name="Saif S."/>
            <person name="Shea T."/>
            <person name="Sisk P."/>
            <person name="Sykes S."/>
            <person name="Wortman J."/>
            <person name="Nusbaum C."/>
            <person name="Birren B."/>
        </authorList>
    </citation>
    <scope>NUCLEOTIDE SEQUENCE [LARGE SCALE GENOMIC DNA]</scope>
    <source>
        <strain evidence="3 4">CIP 107464</strain>
    </source>
</reference>
<dbReference type="GeneID" id="84209263"/>
<dbReference type="RefSeq" id="WP_004861928.1">
    <property type="nucleotide sequence ID" value="NZ_ASYY01000058.1"/>
</dbReference>
<name>N8ZQW2_9GAMM</name>
<sequence length="569" mass="65904">MNLNVETRPICKESSPTNPKPKSKIDLNLDHLEFNVFFDGTWNSKKNSDFYNDPKNLMQDDFKDPKAQKKKYNLGISFARAPTGVDQMHRASREDDPYIIPLYVDGSGTESWEDHPTYNKQLKVYETHPVSDNTVGAAFGWFSTGVNGKLDKMFKQIKQKLENILAENEVTFSSIIFNVYGFSRGAATARMFCNRVMKQKKIKLKTEYVLEQSEYLDLSAYHVTLKMVGLFDTVSSIGVNHTDDVKANHQDLNFGQCLSGKIVHILAGHEFRQKFNVTSIKHSVLDTNGFELVMPGCHTDIGDGLNTEKEFDKESNTWIDKGKIQEDTILQKLRIYDDQPDDLLLPSLNPLGIFMPVARTEARARKESNNANFNEVMAHLLEDKWVINTTEDIVNNKPENTQIRIKKDKLFEKINIKRENLSNDYPKIPTFIMIEMIRKFNAYYFKEDYLTKYKIETTGDDKLKKMFDNLKSQAFELLDRNMAQTEKKFVEKRIQDGSQNIPHQYEGTKIDMPFIDIKDDEQLKEDLYNKYLHWCSSMDAKLLSLAFTQVNIAHIDIRTNRFYRDVVEG</sequence>
<gene>
    <name evidence="3" type="ORF">F960_01906</name>
</gene>
<dbReference type="eggNOG" id="COG4104">
    <property type="taxonomic scope" value="Bacteria"/>
</dbReference>